<organism evidence="2 3">
    <name type="scientific">Leptosia nina</name>
    <dbReference type="NCBI Taxonomy" id="320188"/>
    <lineage>
        <taxon>Eukaryota</taxon>
        <taxon>Metazoa</taxon>
        <taxon>Ecdysozoa</taxon>
        <taxon>Arthropoda</taxon>
        <taxon>Hexapoda</taxon>
        <taxon>Insecta</taxon>
        <taxon>Pterygota</taxon>
        <taxon>Neoptera</taxon>
        <taxon>Endopterygota</taxon>
        <taxon>Lepidoptera</taxon>
        <taxon>Glossata</taxon>
        <taxon>Ditrysia</taxon>
        <taxon>Papilionoidea</taxon>
        <taxon>Pieridae</taxon>
        <taxon>Pierinae</taxon>
        <taxon>Leptosia</taxon>
    </lineage>
</organism>
<accession>A0AAV1K3B1</accession>
<name>A0AAV1K3B1_9NEOP</name>
<sequence>MLRQIQRCARCFLPRFRAVSCHGVIWSAPVPYSVAARAPPPIAGRPLTSPPCAAHRPRHPTAPPREAFYESRASVARH</sequence>
<evidence type="ECO:0000313" key="3">
    <source>
        <dbReference type="Proteomes" id="UP001497472"/>
    </source>
</evidence>
<feature type="compositionally biased region" description="Low complexity" evidence="1">
    <location>
        <begin position="44"/>
        <end position="54"/>
    </location>
</feature>
<protein>
    <submittedName>
        <fullName evidence="2">Uncharacterized protein</fullName>
    </submittedName>
</protein>
<dbReference type="AlphaFoldDB" id="A0AAV1K3B1"/>
<reference evidence="2 3" key="1">
    <citation type="submission" date="2023-11" db="EMBL/GenBank/DDBJ databases">
        <authorList>
            <person name="Okamura Y."/>
        </authorList>
    </citation>
    <scope>NUCLEOTIDE SEQUENCE [LARGE SCALE GENOMIC DNA]</scope>
</reference>
<gene>
    <name evidence="2" type="ORF">LNINA_LOCUS13950</name>
</gene>
<dbReference type="Proteomes" id="UP001497472">
    <property type="component" value="Unassembled WGS sequence"/>
</dbReference>
<evidence type="ECO:0000313" key="2">
    <source>
        <dbReference type="EMBL" id="CAK1555113.1"/>
    </source>
</evidence>
<comment type="caution">
    <text evidence="2">The sequence shown here is derived from an EMBL/GenBank/DDBJ whole genome shotgun (WGS) entry which is preliminary data.</text>
</comment>
<keyword evidence="3" id="KW-1185">Reference proteome</keyword>
<evidence type="ECO:0000256" key="1">
    <source>
        <dbReference type="SAM" id="MobiDB-lite"/>
    </source>
</evidence>
<dbReference type="EMBL" id="CAVLEF010000280">
    <property type="protein sequence ID" value="CAK1555113.1"/>
    <property type="molecule type" value="Genomic_DNA"/>
</dbReference>
<feature type="region of interest" description="Disordered" evidence="1">
    <location>
        <begin position="43"/>
        <end position="78"/>
    </location>
</feature>
<proteinExistence type="predicted"/>